<dbReference type="NCBIfam" id="NF003315">
    <property type="entry name" value="PRK04323.1"/>
    <property type="match status" value="1"/>
</dbReference>
<evidence type="ECO:0000313" key="3">
    <source>
        <dbReference type="Proteomes" id="UP000320585"/>
    </source>
</evidence>
<dbReference type="RefSeq" id="WP_022382243.1">
    <property type="nucleotide sequence ID" value="NZ_AP019697.1"/>
</dbReference>
<dbReference type="PANTHER" id="PTHR38449">
    <property type="entry name" value="REGULATORY PROTEIN TM_1690-RELATED"/>
    <property type="match status" value="1"/>
</dbReference>
<proteinExistence type="inferred from homology"/>
<dbReference type="EMBL" id="AP019697">
    <property type="protein sequence ID" value="BBK24990.1"/>
    <property type="molecule type" value="Genomic_DNA"/>
</dbReference>
<dbReference type="Pfam" id="PF04025">
    <property type="entry name" value="RemA-like"/>
    <property type="match status" value="1"/>
</dbReference>
<dbReference type="HAMAP" id="MF_01503">
    <property type="entry name" value="RemA"/>
    <property type="match status" value="1"/>
</dbReference>
<organism evidence="2 3">
    <name type="scientific">Dialister hominis</name>
    <dbReference type="NCBI Taxonomy" id="2582419"/>
    <lineage>
        <taxon>Bacteria</taxon>
        <taxon>Bacillati</taxon>
        <taxon>Bacillota</taxon>
        <taxon>Negativicutes</taxon>
        <taxon>Veillonellales</taxon>
        <taxon>Veillonellaceae</taxon>
        <taxon>Dialister</taxon>
    </lineage>
</organism>
<reference evidence="3" key="1">
    <citation type="submission" date="2019-05" db="EMBL/GenBank/DDBJ databases">
        <title>Complete genome sequencing of Dialister sp. strain 5BBH33.</title>
        <authorList>
            <person name="Sakamoto M."/>
            <person name="Murakami T."/>
            <person name="Mori H."/>
        </authorList>
    </citation>
    <scope>NUCLEOTIDE SEQUENCE [LARGE SCALE GENOMIC DNA]</scope>
    <source>
        <strain evidence="3">5BBH33</strain>
    </source>
</reference>
<dbReference type="NCBIfam" id="NF046064">
    <property type="entry name" value="MtxBflmRegRemA"/>
    <property type="match status" value="1"/>
</dbReference>
<sequence length="91" mass="9883">MSFSLINIGFGNMAAAARVMAIISPESAPVKRMIQDSRDKGELIDATYGRKTRAVLIMDSGQIILSAVQPETISHRLMNKDTAISEGMDDN</sequence>
<protein>
    <recommendedName>
        <fullName evidence="1">Putative regulatory protein Dia5BBH33_09250</fullName>
    </recommendedName>
</protein>
<dbReference type="OrthoDB" id="5432174at2"/>
<keyword evidence="3" id="KW-1185">Reference proteome</keyword>
<dbReference type="Proteomes" id="UP000320585">
    <property type="component" value="Chromosome"/>
</dbReference>
<dbReference type="PANTHER" id="PTHR38449:SF1">
    <property type="entry name" value="REGULATORY PROTEIN SSL2874-RELATED"/>
    <property type="match status" value="1"/>
</dbReference>
<comment type="similarity">
    <text evidence="1">Belongs to the RemA family.</text>
</comment>
<name>A0A8D4UU73_9FIRM</name>
<evidence type="ECO:0000313" key="2">
    <source>
        <dbReference type="EMBL" id="BBK24990.1"/>
    </source>
</evidence>
<dbReference type="AlphaFoldDB" id="A0A8D4UU73"/>
<gene>
    <name evidence="2" type="primary">ylzA</name>
    <name evidence="2" type="ORF">Dia5BBH33_09250</name>
</gene>
<dbReference type="GeneID" id="92716138"/>
<accession>A0A8D4UU73</accession>
<dbReference type="KEGG" id="dho:Dia5BBH33_09250"/>
<dbReference type="InterPro" id="IPR007169">
    <property type="entry name" value="RemA-like"/>
</dbReference>
<evidence type="ECO:0000256" key="1">
    <source>
        <dbReference type="HAMAP-Rule" id="MF_01503"/>
    </source>
</evidence>